<dbReference type="PANTHER" id="PTHR19872">
    <property type="entry name" value="UBIQUITIN LIGASE SPECIFICITY FACTOR/HREP PROTEIN"/>
    <property type="match status" value="1"/>
</dbReference>
<feature type="region of interest" description="Disordered" evidence="5">
    <location>
        <begin position="884"/>
        <end position="916"/>
    </location>
</feature>
<name>A0A4V4M7L3_WALIC</name>
<feature type="region of interest" description="Disordered" evidence="5">
    <location>
        <begin position="120"/>
        <end position="166"/>
    </location>
</feature>
<evidence type="ECO:0000256" key="1">
    <source>
        <dbReference type="ARBA" id="ARBA00022574"/>
    </source>
</evidence>
<dbReference type="InterPro" id="IPR051075">
    <property type="entry name" value="SCF_subunit_WD-repeat"/>
</dbReference>
<feature type="repeat" description="WD" evidence="4">
    <location>
        <begin position="935"/>
        <end position="958"/>
    </location>
</feature>
<comment type="caution">
    <text evidence="8">The sequence shown here is derived from an EMBL/GenBank/DDBJ whole genome shotgun (WGS) entry which is preliminary data.</text>
</comment>
<dbReference type="PRINTS" id="PR00320">
    <property type="entry name" value="GPROTEINBRPT"/>
</dbReference>
<dbReference type="PANTHER" id="PTHR19872:SF9">
    <property type="entry name" value="UBIQUITIN-BINDING SDF UBIQUITIN LIGASE COMPLEX SUBUNIT"/>
    <property type="match status" value="1"/>
</dbReference>
<feature type="region of interest" description="Disordered" evidence="5">
    <location>
        <begin position="224"/>
        <end position="279"/>
    </location>
</feature>
<feature type="repeat" description="WD" evidence="4">
    <location>
        <begin position="820"/>
        <end position="842"/>
    </location>
</feature>
<feature type="domain" description="F-box" evidence="7">
    <location>
        <begin position="444"/>
        <end position="490"/>
    </location>
</feature>
<feature type="compositionally biased region" description="Low complexity" evidence="5">
    <location>
        <begin position="584"/>
        <end position="604"/>
    </location>
</feature>
<feature type="compositionally biased region" description="Low complexity" evidence="5">
    <location>
        <begin position="227"/>
        <end position="244"/>
    </location>
</feature>
<evidence type="ECO:0000256" key="4">
    <source>
        <dbReference type="PROSITE-ProRule" id="PRU00221"/>
    </source>
</evidence>
<dbReference type="SMART" id="SM00256">
    <property type="entry name" value="FBOX"/>
    <property type="match status" value="1"/>
</dbReference>
<feature type="chain" id="PRO_5020962700" description="F-box domain-containing protein" evidence="6">
    <location>
        <begin position="18"/>
        <end position="1031"/>
    </location>
</feature>
<dbReference type="SMART" id="SM00320">
    <property type="entry name" value="WD40"/>
    <property type="match status" value="7"/>
</dbReference>
<dbReference type="CDD" id="cd00866">
    <property type="entry name" value="PEBP_euk"/>
    <property type="match status" value="1"/>
</dbReference>
<feature type="compositionally biased region" description="Basic and acidic residues" evidence="5">
    <location>
        <begin position="345"/>
        <end position="357"/>
    </location>
</feature>
<organism evidence="8 9">
    <name type="scientific">Wallemia ichthyophaga</name>
    <dbReference type="NCBI Taxonomy" id="245174"/>
    <lineage>
        <taxon>Eukaryota</taxon>
        <taxon>Fungi</taxon>
        <taxon>Dikarya</taxon>
        <taxon>Basidiomycota</taxon>
        <taxon>Wallemiomycotina</taxon>
        <taxon>Wallemiomycetes</taxon>
        <taxon>Wallemiales</taxon>
        <taxon>Wallemiaceae</taxon>
        <taxon>Wallemia</taxon>
    </lineage>
</organism>
<dbReference type="Proteomes" id="UP000310689">
    <property type="component" value="Unassembled WGS sequence"/>
</dbReference>
<dbReference type="PROSITE" id="PS50082">
    <property type="entry name" value="WD_REPEATS_2"/>
    <property type="match status" value="7"/>
</dbReference>
<accession>A0A4V4M7L3</accession>
<evidence type="ECO:0000256" key="2">
    <source>
        <dbReference type="ARBA" id="ARBA00022737"/>
    </source>
</evidence>
<proteinExistence type="predicted"/>
<dbReference type="Gene3D" id="3.90.280.10">
    <property type="entry name" value="PEBP-like"/>
    <property type="match status" value="1"/>
</dbReference>
<feature type="compositionally biased region" description="Polar residues" evidence="5">
    <location>
        <begin position="902"/>
        <end position="916"/>
    </location>
</feature>
<dbReference type="CDD" id="cd00200">
    <property type="entry name" value="WD40"/>
    <property type="match status" value="1"/>
</dbReference>
<feature type="repeat" description="WD" evidence="4">
    <location>
        <begin position="999"/>
        <end position="1031"/>
    </location>
</feature>
<keyword evidence="1 4" id="KW-0853">WD repeat</keyword>
<sequence>MLIKSLLLAALAGVSVAAVDEGRLAVVKADFNAAGLIGDEFQSEDFNNLQGLLWVKFDNQDEPLSLGQRLSKDAVQEKPEFRYLPSENATLDGQYTLALIDADYNGADQSEGQTRHFLENNISVGGDGDDSDDSDSDNGVAIHDGDSGKVITSYTGPGPARGSGPHRYQFLLLKQPQDFQAPDGLDSQTPLGKMNIADYIDSTNSKIVAATYFICEVGDSTVSAKPTSTVNTASVSATPSSVVAGSGGNNDNDNDNDDNDDNDDNTSAQNTDPDSSSTRAVLSTGLLALVGLAVSSSLKTRLMGTEEIKKSNSDIAISHSDLSRSLSSSRKACDDDYSEYSHSYTQDKGKGRLRSEEDNVVGEEDSRTLCLRHKNMADEGASAELQQALDELPLNQRSAVTSIWSSFSAASSPLRVLILKGILQTCCFSQLSYLYEELDNLIRIDPFMLLPRELNLKIMGYLDAISLARAAQVSRSWKNLADDDLLWRNMCEQHIERKCEKCGWGLPLLEKRRKLQKEPSPKVGSAKRALLASHTAHLAMHDGTGGAPGASATSATPNPFDTIDTINTMDVDDRPVKRHRSARTSPTHSTSISPTLSPSRSASPMNTIRQKASNMTVSPSSSSGVGGTCKPLTRPWKAVYTERLLIERNWRRGAHTVQTLSGHTEGVMCLQFDEHAHPVPTLITGSYDRTARVWNLDTGAQVGVLRGHTRGIRTLKFDEAKLITGSMDRTLKIWNWRNGECIRTLEGHREGVVCLDFDKTVLASGSADATVKVWRFKTAECFTLRGHRDWVNSVQIWDGMVSSSSSISGSEQLREAQKILFSASDDGSIKMWSLGSRECIRSFDSHLGQVQDIKMILVDSKTLEVAQTEHEEGGAPKLQRVLDSSNGVGGSGGNINRGAQGPSASHNTNNLVESSQSSVDKILGDTSASHETVPMLVSGALDNTVKVWDVNTGRCARTLFGHIEGIWSIDADRLRIVSTSHDRTVKVWDTDTGRCLATLVGHAGAVTAVQLSGDKIVTAGDDRDIRIYSFT</sequence>
<dbReference type="InterPro" id="IPR019775">
    <property type="entry name" value="WD40_repeat_CS"/>
</dbReference>
<feature type="compositionally biased region" description="Acidic residues" evidence="5">
    <location>
        <begin position="127"/>
        <end position="136"/>
    </location>
</feature>
<feature type="region of interest" description="Disordered" evidence="5">
    <location>
        <begin position="541"/>
        <end position="605"/>
    </location>
</feature>
<dbReference type="EMBL" id="SPOI01000003">
    <property type="protein sequence ID" value="TIB42914.1"/>
    <property type="molecule type" value="Genomic_DNA"/>
</dbReference>
<keyword evidence="2" id="KW-0677">Repeat</keyword>
<dbReference type="InterPro" id="IPR020472">
    <property type="entry name" value="WD40_PAC1"/>
</dbReference>
<dbReference type="Pfam" id="PF00400">
    <property type="entry name" value="WD40"/>
    <property type="match status" value="7"/>
</dbReference>
<dbReference type="InterPro" id="IPR008914">
    <property type="entry name" value="PEBP"/>
</dbReference>
<dbReference type="Pfam" id="PF12937">
    <property type="entry name" value="F-box-like"/>
    <property type="match status" value="1"/>
</dbReference>
<dbReference type="PROSITE" id="PS50294">
    <property type="entry name" value="WD_REPEATS_REGION"/>
    <property type="match status" value="4"/>
</dbReference>
<dbReference type="CDD" id="cd22147">
    <property type="entry name" value="F-box_SpPof1-like"/>
    <property type="match status" value="1"/>
</dbReference>
<dbReference type="Pfam" id="PF01161">
    <property type="entry name" value="PBP"/>
    <property type="match status" value="1"/>
</dbReference>
<dbReference type="InterPro" id="IPR015943">
    <property type="entry name" value="WD40/YVTN_repeat-like_dom_sf"/>
</dbReference>
<evidence type="ECO:0000256" key="6">
    <source>
        <dbReference type="SAM" id="SignalP"/>
    </source>
</evidence>
<feature type="repeat" description="WD" evidence="4">
    <location>
        <begin position="959"/>
        <end position="998"/>
    </location>
</feature>
<feature type="repeat" description="WD" evidence="4">
    <location>
        <begin position="660"/>
        <end position="704"/>
    </location>
</feature>
<feature type="compositionally biased region" description="Acidic residues" evidence="5">
    <location>
        <begin position="252"/>
        <end position="264"/>
    </location>
</feature>
<dbReference type="PROSITE" id="PS00678">
    <property type="entry name" value="WD_REPEATS_1"/>
    <property type="match status" value="3"/>
</dbReference>
<dbReference type="InterPro" id="IPR035810">
    <property type="entry name" value="PEBP_euk"/>
</dbReference>
<evidence type="ECO:0000256" key="5">
    <source>
        <dbReference type="SAM" id="MobiDB-lite"/>
    </source>
</evidence>
<protein>
    <recommendedName>
        <fullName evidence="7">F-box domain-containing protein</fullName>
    </recommendedName>
</protein>
<dbReference type="PROSITE" id="PS50181">
    <property type="entry name" value="FBOX"/>
    <property type="match status" value="1"/>
</dbReference>
<dbReference type="SUPFAM" id="SSF81383">
    <property type="entry name" value="F-box domain"/>
    <property type="match status" value="1"/>
</dbReference>
<evidence type="ECO:0000259" key="7">
    <source>
        <dbReference type="PROSITE" id="PS50181"/>
    </source>
</evidence>
<feature type="region of interest" description="Disordered" evidence="5">
    <location>
        <begin position="332"/>
        <end position="359"/>
    </location>
</feature>
<dbReference type="InterPro" id="IPR036047">
    <property type="entry name" value="F-box-like_dom_sf"/>
</dbReference>
<dbReference type="Gene3D" id="2.130.10.10">
    <property type="entry name" value="YVTN repeat-like/Quinoprotein amine dehydrogenase"/>
    <property type="match status" value="3"/>
</dbReference>
<dbReference type="AlphaFoldDB" id="A0A4V4M7L3"/>
<keyword evidence="6" id="KW-0732">Signal</keyword>
<dbReference type="InterPro" id="IPR036610">
    <property type="entry name" value="PEBP-like_sf"/>
</dbReference>
<dbReference type="SUPFAM" id="SSF50998">
    <property type="entry name" value="Quinoprotein alcohol dehydrogenase-like"/>
    <property type="match status" value="1"/>
</dbReference>
<dbReference type="InterPro" id="IPR011047">
    <property type="entry name" value="Quinoprotein_ADH-like_sf"/>
</dbReference>
<feature type="signal peptide" evidence="6">
    <location>
        <begin position="1"/>
        <end position="17"/>
    </location>
</feature>
<dbReference type="InterPro" id="IPR001810">
    <property type="entry name" value="F-box_dom"/>
</dbReference>
<evidence type="ECO:0000256" key="3">
    <source>
        <dbReference type="ARBA" id="ARBA00022786"/>
    </source>
</evidence>
<dbReference type="SUPFAM" id="SSF49777">
    <property type="entry name" value="PEBP-like"/>
    <property type="match status" value="1"/>
</dbReference>
<reference evidence="8 9" key="1">
    <citation type="submission" date="2019-03" db="EMBL/GenBank/DDBJ databases">
        <title>Sequencing 23 genomes of Wallemia ichthyophaga.</title>
        <authorList>
            <person name="Gostincar C."/>
        </authorList>
    </citation>
    <scope>NUCLEOTIDE SEQUENCE [LARGE SCALE GENOMIC DNA]</scope>
    <source>
        <strain evidence="8 9">EXF-6200</strain>
    </source>
</reference>
<gene>
    <name evidence="8" type="ORF">E3P86_00165</name>
</gene>
<feature type="repeat" description="WD" evidence="4">
    <location>
        <begin position="745"/>
        <end position="784"/>
    </location>
</feature>
<keyword evidence="3" id="KW-0833">Ubl conjugation pathway</keyword>
<evidence type="ECO:0000313" key="8">
    <source>
        <dbReference type="EMBL" id="TIB42914.1"/>
    </source>
</evidence>
<feature type="repeat" description="WD" evidence="4">
    <location>
        <begin position="705"/>
        <end position="744"/>
    </location>
</feature>
<dbReference type="InterPro" id="IPR001680">
    <property type="entry name" value="WD40_rpt"/>
</dbReference>
<feature type="compositionally biased region" description="Polar residues" evidence="5">
    <location>
        <begin position="266"/>
        <end position="279"/>
    </location>
</feature>
<dbReference type="Gene3D" id="1.20.1280.50">
    <property type="match status" value="1"/>
</dbReference>
<evidence type="ECO:0000313" key="9">
    <source>
        <dbReference type="Proteomes" id="UP000310689"/>
    </source>
</evidence>